<accession>A0A843B612</accession>
<dbReference type="GO" id="GO:0006508">
    <property type="term" value="P:proteolysis"/>
    <property type="evidence" value="ECO:0007669"/>
    <property type="project" value="InterPro"/>
</dbReference>
<proteinExistence type="predicted"/>
<dbReference type="InterPro" id="IPR045175">
    <property type="entry name" value="M28_fam"/>
</dbReference>
<name>A0A843B612_9BURK</name>
<dbReference type="AlphaFoldDB" id="A0A843B612"/>
<feature type="domain" description="Peptidase M28" evidence="1">
    <location>
        <begin position="97"/>
        <end position="326"/>
    </location>
</feature>
<evidence type="ECO:0000259" key="1">
    <source>
        <dbReference type="Pfam" id="PF04389"/>
    </source>
</evidence>
<reference evidence="2" key="1">
    <citation type="submission" date="2020-12" db="EMBL/GenBank/DDBJ databases">
        <title>Comamonas sp. nov., isolated from stream water.</title>
        <authorList>
            <person name="Park K.-H."/>
        </authorList>
    </citation>
    <scope>NUCLEOTIDE SEQUENCE</scope>
    <source>
        <strain evidence="2">EJ-4</strain>
    </source>
</reference>
<dbReference type="Pfam" id="PF04389">
    <property type="entry name" value="Peptidase_M28"/>
    <property type="match status" value="1"/>
</dbReference>
<dbReference type="SUPFAM" id="SSF53187">
    <property type="entry name" value="Zn-dependent exopeptidases"/>
    <property type="match status" value="1"/>
</dbReference>
<dbReference type="EMBL" id="JABBCQ020000004">
    <property type="protein sequence ID" value="MBI1624114.1"/>
    <property type="molecule type" value="Genomic_DNA"/>
</dbReference>
<sequence>MAAAIGMSLVAVTVAISGCVISQPVAGLANAAIPDLHASPERLRHHVRVLSEDYLGRGFDQPQTLQRVADYIVAELAQSGVTVERQRFEVDDQSYENLIARFGPTESSTPLLIMGAHYDRALTQEGVPTPGADDNASGVAGLLELARLLKQAMPSGPVELVFYTLEEPPNFRTDDMGSYRHALSLQQRNQPVRLMLSVEMIGYYSDEAGSQSYPLAPLGWIYPDKGNFIALIGEMKNFGEMRRTKAVMRAAGGGPNPLGVHSLNAPRFVHGVDFSDHLNYWRLGYPAVMVTDTSFMRNPHYHQRTDTWERLDYTRMAQVVRMLAAVALDTP</sequence>
<dbReference type="PANTHER" id="PTHR12147:SF26">
    <property type="entry name" value="PEPTIDASE M28 DOMAIN-CONTAINING PROTEIN"/>
    <property type="match status" value="1"/>
</dbReference>
<dbReference type="PANTHER" id="PTHR12147">
    <property type="entry name" value="METALLOPEPTIDASE M28 FAMILY MEMBER"/>
    <property type="match status" value="1"/>
</dbReference>
<organism evidence="2 3">
    <name type="scientific">Comamonas suwonensis</name>
    <dbReference type="NCBI Taxonomy" id="2606214"/>
    <lineage>
        <taxon>Bacteria</taxon>
        <taxon>Pseudomonadati</taxon>
        <taxon>Pseudomonadota</taxon>
        <taxon>Betaproteobacteria</taxon>
        <taxon>Burkholderiales</taxon>
        <taxon>Comamonadaceae</taxon>
        <taxon>Comamonas</taxon>
    </lineage>
</organism>
<evidence type="ECO:0000313" key="2">
    <source>
        <dbReference type="EMBL" id="MBI1624114.1"/>
    </source>
</evidence>
<comment type="caution">
    <text evidence="2">The sequence shown here is derived from an EMBL/GenBank/DDBJ whole genome shotgun (WGS) entry which is preliminary data.</text>
</comment>
<dbReference type="Proteomes" id="UP000530032">
    <property type="component" value="Unassembled WGS sequence"/>
</dbReference>
<keyword evidence="3" id="KW-1185">Reference proteome</keyword>
<gene>
    <name evidence="2" type="ORF">HF327_006250</name>
</gene>
<dbReference type="RefSeq" id="WP_198460433.1">
    <property type="nucleotide sequence ID" value="NZ_JABBCQ020000004.1"/>
</dbReference>
<dbReference type="InterPro" id="IPR007484">
    <property type="entry name" value="Peptidase_M28"/>
</dbReference>
<dbReference type="GO" id="GO:0008235">
    <property type="term" value="F:metalloexopeptidase activity"/>
    <property type="evidence" value="ECO:0007669"/>
    <property type="project" value="InterPro"/>
</dbReference>
<evidence type="ECO:0000313" key="3">
    <source>
        <dbReference type="Proteomes" id="UP000530032"/>
    </source>
</evidence>
<dbReference type="Gene3D" id="3.40.630.10">
    <property type="entry name" value="Zn peptidases"/>
    <property type="match status" value="1"/>
</dbReference>
<protein>
    <submittedName>
        <fullName evidence="2">M28 family peptidase</fullName>
    </submittedName>
</protein>